<evidence type="ECO:0000313" key="3">
    <source>
        <dbReference type="Proteomes" id="UP001189429"/>
    </source>
</evidence>
<feature type="region of interest" description="Disordered" evidence="1">
    <location>
        <begin position="211"/>
        <end position="230"/>
    </location>
</feature>
<feature type="region of interest" description="Disordered" evidence="1">
    <location>
        <begin position="73"/>
        <end position="94"/>
    </location>
</feature>
<protein>
    <submittedName>
        <fullName evidence="2">Uncharacterized protein</fullName>
    </submittedName>
</protein>
<gene>
    <name evidence="2" type="ORF">PCOR1329_LOCUS58637</name>
</gene>
<evidence type="ECO:0000313" key="2">
    <source>
        <dbReference type="EMBL" id="CAK0873422.1"/>
    </source>
</evidence>
<organism evidence="2 3">
    <name type="scientific">Prorocentrum cordatum</name>
    <dbReference type="NCBI Taxonomy" id="2364126"/>
    <lineage>
        <taxon>Eukaryota</taxon>
        <taxon>Sar</taxon>
        <taxon>Alveolata</taxon>
        <taxon>Dinophyceae</taxon>
        <taxon>Prorocentrales</taxon>
        <taxon>Prorocentraceae</taxon>
        <taxon>Prorocentrum</taxon>
    </lineage>
</organism>
<keyword evidence="3" id="KW-1185">Reference proteome</keyword>
<reference evidence="2" key="1">
    <citation type="submission" date="2023-10" db="EMBL/GenBank/DDBJ databases">
        <authorList>
            <person name="Chen Y."/>
            <person name="Shah S."/>
            <person name="Dougan E. K."/>
            <person name="Thang M."/>
            <person name="Chan C."/>
        </authorList>
    </citation>
    <scope>NUCLEOTIDE SEQUENCE [LARGE SCALE GENOMIC DNA]</scope>
</reference>
<dbReference type="Proteomes" id="UP001189429">
    <property type="component" value="Unassembled WGS sequence"/>
</dbReference>
<dbReference type="EMBL" id="CAUYUJ010017282">
    <property type="protein sequence ID" value="CAK0873422.1"/>
    <property type="molecule type" value="Genomic_DNA"/>
</dbReference>
<feature type="region of interest" description="Disordered" evidence="1">
    <location>
        <begin position="370"/>
        <end position="389"/>
    </location>
</feature>
<evidence type="ECO:0000256" key="1">
    <source>
        <dbReference type="SAM" id="MobiDB-lite"/>
    </source>
</evidence>
<name>A0ABN9VJI3_9DINO</name>
<comment type="caution">
    <text evidence="2">The sequence shown here is derived from an EMBL/GenBank/DDBJ whole genome shotgun (WGS) entry which is preliminary data.</text>
</comment>
<accession>A0ABN9VJI3</accession>
<proteinExistence type="predicted"/>
<sequence length="389" mass="42825">MVNALRKPAAARATLRGPSAAAPAALTEDSLKLHEQLVYSSADGVTTEDEVGEKFKNVGKNTQMSAWKMFEKSRQSGGVDGDYKNSTKGSGANEKKQPLLKKWVLDKGTCGGHYISYVQEVSINRSRTKSWGNTELAERVKGGTIRARRDPKDTRFWEFQIVTGTTAVTAALGKKLKMQSDATKPVDNKGLLKFQKANPYLLNEDGFYITKPGDEDDDSDEKQEGSANLDSDLAKTLGIKKITQQPKQSASQAGTGGAVDWDAMSQIDCVANEDVKMRLIQFKMAMEKDDSFLDQVSITYFQRGPPAHTGDIAKQRVLQKKMANVFEDIKKCRCSSKGNKESVNKMMLICIAVMRDVKAFKADLKKRGITTTAKKNPNMDGIAEDGEDE</sequence>
<feature type="region of interest" description="Disordered" evidence="1">
    <location>
        <begin position="1"/>
        <end position="20"/>
    </location>
</feature>